<proteinExistence type="predicted"/>
<gene>
    <name evidence="1" type="ORF">Gocc_1312</name>
</gene>
<evidence type="ECO:0000313" key="1">
    <source>
        <dbReference type="EMBL" id="RDI75514.1"/>
    </source>
</evidence>
<reference evidence="2" key="2">
    <citation type="journal article" date="2019" name="MicrobiologyOpen">
        <title>High-quality draft genome sequence of Gaiella occulta isolated from a 150 meter deep mineral water borehole and comparison with the genome sequences of other deep-branching lineages of the phylum Actinobacteria.</title>
        <authorList>
            <person name="Severino R."/>
            <person name="Froufe H.J.C."/>
            <person name="Barroso C."/>
            <person name="Albuquerque L."/>
            <person name="Lobo-da-Cunha A."/>
            <person name="da Costa M.S."/>
            <person name="Egas C."/>
        </authorList>
    </citation>
    <scope>NUCLEOTIDE SEQUENCE [LARGE SCALE GENOMIC DNA]</scope>
    <source>
        <strain evidence="2">F2-233</strain>
    </source>
</reference>
<dbReference type="EMBL" id="QQZY01000002">
    <property type="protein sequence ID" value="RDI75514.1"/>
    <property type="molecule type" value="Genomic_DNA"/>
</dbReference>
<dbReference type="Proteomes" id="UP000254134">
    <property type="component" value="Unassembled WGS sequence"/>
</dbReference>
<comment type="caution">
    <text evidence="1">The sequence shown here is derived from an EMBL/GenBank/DDBJ whole genome shotgun (WGS) entry which is preliminary data.</text>
</comment>
<protein>
    <submittedName>
        <fullName evidence="1">Uncharacterized protein</fullName>
    </submittedName>
</protein>
<name>A0A7M2Z0H6_9ACTN</name>
<dbReference type="AlphaFoldDB" id="A0A7M2Z0H6"/>
<reference evidence="1 2" key="1">
    <citation type="submission" date="2018-07" db="EMBL/GenBank/DDBJ databases">
        <title>High-quality-draft genome sequence of Gaiella occulta.</title>
        <authorList>
            <person name="Severino R."/>
            <person name="Froufe H.J.C."/>
            <person name="Rainey F.A."/>
            <person name="Barroso C."/>
            <person name="Albuquerque L."/>
            <person name="Lobo-Da-Cunha A."/>
            <person name="Da Costa M.S."/>
            <person name="Egas C."/>
        </authorList>
    </citation>
    <scope>NUCLEOTIDE SEQUENCE [LARGE SCALE GENOMIC DNA]</scope>
    <source>
        <strain evidence="1 2">F2-233</strain>
    </source>
</reference>
<evidence type="ECO:0000313" key="2">
    <source>
        <dbReference type="Proteomes" id="UP000254134"/>
    </source>
</evidence>
<organism evidence="1 2">
    <name type="scientific">Gaiella occulta</name>
    <dbReference type="NCBI Taxonomy" id="1002870"/>
    <lineage>
        <taxon>Bacteria</taxon>
        <taxon>Bacillati</taxon>
        <taxon>Actinomycetota</taxon>
        <taxon>Thermoleophilia</taxon>
        <taxon>Gaiellales</taxon>
        <taxon>Gaiellaceae</taxon>
        <taxon>Gaiella</taxon>
    </lineage>
</organism>
<keyword evidence="2" id="KW-1185">Reference proteome</keyword>
<sequence>MVRLDGNVAIVGAALHGIARARGGAEPVMEAP</sequence>
<accession>A0A7M2Z0H6</accession>